<proteinExistence type="predicted"/>
<reference evidence="1 2" key="1">
    <citation type="submission" date="2016-04" db="EMBL/GenBank/DDBJ databases">
        <title>The complete genome sequence of Erythrobacter atlanticus s21-N3.</title>
        <authorList>
            <person name="Wang W."/>
            <person name="Wang L."/>
            <person name="Zhuang L."/>
            <person name="Shao Z."/>
        </authorList>
    </citation>
    <scope>NUCLEOTIDE SEQUENCE [LARGE SCALE GENOMIC DNA]</scope>
    <source>
        <strain evidence="2">s21-N3</strain>
        <plasmid evidence="2">Plasmid</plasmid>
    </source>
</reference>
<keyword evidence="1" id="KW-0614">Plasmid</keyword>
<geneLocation type="plasmid" evidence="2"/>
<dbReference type="RefSeq" id="WP_063612650.1">
    <property type="nucleotide sequence ID" value="NZ_CP015441.1"/>
</dbReference>
<keyword evidence="2" id="KW-1185">Reference proteome</keyword>
<dbReference type="KEGG" id="ery:CP97_15000"/>
<name>A0A161I4J5_9SPHN</name>
<accession>A0A161I4J5</accession>
<dbReference type="AlphaFoldDB" id="A0A161I4J5"/>
<dbReference type="Proteomes" id="UP000059113">
    <property type="component" value="Plasmid"/>
</dbReference>
<evidence type="ECO:0000313" key="2">
    <source>
        <dbReference type="Proteomes" id="UP000059113"/>
    </source>
</evidence>
<dbReference type="EMBL" id="CP015441">
    <property type="protein sequence ID" value="ANC50691.1"/>
    <property type="molecule type" value="Genomic_DNA"/>
</dbReference>
<evidence type="ECO:0000313" key="1">
    <source>
        <dbReference type="EMBL" id="ANC50691.1"/>
    </source>
</evidence>
<sequence>MAHDKKDIAVSRWEAEGGALPCGPQEALAATCDEWDIPALSDAELIQLRIRVIALENIVLGLLSKASEEQLELIAEMADFITPRPDAKQHPLTIHAATQMNHMVERAKHFRS</sequence>
<organism evidence="1 2">
    <name type="scientific">Aurantiacibacter atlanticus</name>
    <dbReference type="NCBI Taxonomy" id="1648404"/>
    <lineage>
        <taxon>Bacteria</taxon>
        <taxon>Pseudomonadati</taxon>
        <taxon>Pseudomonadota</taxon>
        <taxon>Alphaproteobacteria</taxon>
        <taxon>Sphingomonadales</taxon>
        <taxon>Erythrobacteraceae</taxon>
        <taxon>Aurantiacibacter</taxon>
    </lineage>
</organism>
<protein>
    <submittedName>
        <fullName evidence="1">Uncharacterized protein</fullName>
    </submittedName>
</protein>
<gene>
    <name evidence="1" type="ORF">CP97_15000</name>
</gene>
<dbReference type="OrthoDB" id="7582564at2"/>